<dbReference type="InterPro" id="IPR001753">
    <property type="entry name" value="Enoyl-CoA_hydra/iso"/>
</dbReference>
<sequence>MNYETITLAIDAGIARLTLNQPDLGNPFNAAFCRDWLAASGELAARTDLRAILLAAKGKAFSVGGDIRLFAGQLDALPERIREWTAALHTGMARFARLDAPMVAAVHGMSMGGATALVGSCEVVYASRTAVLGAAYPGIGFSCDAGASRSLTSRMGHARARRFLICGETLDAEQACAAGLVDFVVEDDALSAAAEAMAARLAAGPTRAFGEIRRLFATVLSQSLETQLEDEAQGLAAVARSADAREGIRAFVEKRRPRFVGG</sequence>
<organism evidence="2 3">
    <name type="scientific">Castellaniella defragrans</name>
    <name type="common">Alcaligenes defragrans</name>
    <dbReference type="NCBI Taxonomy" id="75697"/>
    <lineage>
        <taxon>Bacteria</taxon>
        <taxon>Pseudomonadati</taxon>
        <taxon>Pseudomonadota</taxon>
        <taxon>Betaproteobacteria</taxon>
        <taxon>Burkholderiales</taxon>
        <taxon>Alcaligenaceae</taxon>
        <taxon>Castellaniella</taxon>
    </lineage>
</organism>
<dbReference type="GO" id="GO:0016853">
    <property type="term" value="F:isomerase activity"/>
    <property type="evidence" value="ECO:0007669"/>
    <property type="project" value="UniProtKB-KW"/>
</dbReference>
<dbReference type="Gene3D" id="1.10.12.10">
    <property type="entry name" value="Lyase 2-enoyl-coa Hydratase, Chain A, domain 2"/>
    <property type="match status" value="1"/>
</dbReference>
<dbReference type="Gene3D" id="3.90.226.10">
    <property type="entry name" value="2-enoyl-CoA Hydratase, Chain A, domain 1"/>
    <property type="match status" value="1"/>
</dbReference>
<evidence type="ECO:0000256" key="1">
    <source>
        <dbReference type="ARBA" id="ARBA00005254"/>
    </source>
</evidence>
<reference evidence="2 3" key="1">
    <citation type="submission" date="2020-08" db="EMBL/GenBank/DDBJ databases">
        <title>Genomic Encyclopedia of Type Strains, Phase IV (KMG-IV): sequencing the most valuable type-strain genomes for metagenomic binning, comparative biology and taxonomic classification.</title>
        <authorList>
            <person name="Goeker M."/>
        </authorList>
    </citation>
    <scope>NUCLEOTIDE SEQUENCE [LARGE SCALE GENOMIC DNA]</scope>
    <source>
        <strain evidence="2 3">DSM 12141</strain>
    </source>
</reference>
<dbReference type="PANTHER" id="PTHR42964:SF1">
    <property type="entry name" value="POLYKETIDE BIOSYNTHESIS ENOYL-COA HYDRATASE PKSH-RELATED"/>
    <property type="match status" value="1"/>
</dbReference>
<dbReference type="Proteomes" id="UP000541136">
    <property type="component" value="Unassembled WGS sequence"/>
</dbReference>
<protein>
    <submittedName>
        <fullName evidence="2">2-(1,2-epoxy-1,2-dihydrophenyl)acetyl-CoA isomerase</fullName>
        <ecNumber evidence="2">5.3.3.18</ecNumber>
    </submittedName>
</protein>
<dbReference type="InterPro" id="IPR014748">
    <property type="entry name" value="Enoyl-CoA_hydra_C"/>
</dbReference>
<dbReference type="Pfam" id="PF00378">
    <property type="entry name" value="ECH_1"/>
    <property type="match status" value="1"/>
</dbReference>
<dbReference type="AlphaFoldDB" id="A0A7W9WQU2"/>
<evidence type="ECO:0000313" key="2">
    <source>
        <dbReference type="EMBL" id="MBB6085265.1"/>
    </source>
</evidence>
<dbReference type="SUPFAM" id="SSF52096">
    <property type="entry name" value="ClpP/crotonase"/>
    <property type="match status" value="1"/>
</dbReference>
<dbReference type="EMBL" id="JACHIB010000022">
    <property type="protein sequence ID" value="MBB6085265.1"/>
    <property type="molecule type" value="Genomic_DNA"/>
</dbReference>
<keyword evidence="2" id="KW-0413">Isomerase</keyword>
<proteinExistence type="inferred from homology"/>
<dbReference type="InterPro" id="IPR029045">
    <property type="entry name" value="ClpP/crotonase-like_dom_sf"/>
</dbReference>
<dbReference type="InterPro" id="IPR051683">
    <property type="entry name" value="Enoyl-CoA_Hydratase/Isomerase"/>
</dbReference>
<name>A0A7W9WQU2_CASDE</name>
<comment type="caution">
    <text evidence="2">The sequence shown here is derived from an EMBL/GenBank/DDBJ whole genome shotgun (WGS) entry which is preliminary data.</text>
</comment>
<evidence type="ECO:0000313" key="3">
    <source>
        <dbReference type="Proteomes" id="UP000541136"/>
    </source>
</evidence>
<dbReference type="PANTHER" id="PTHR42964">
    <property type="entry name" value="ENOYL-COA HYDRATASE"/>
    <property type="match status" value="1"/>
</dbReference>
<accession>A0A7W9WQU2</accession>
<dbReference type="EC" id="5.3.3.18" evidence="2"/>
<comment type="similarity">
    <text evidence="1">Belongs to the enoyl-CoA hydratase/isomerase family.</text>
</comment>
<dbReference type="CDD" id="cd06558">
    <property type="entry name" value="crotonase-like"/>
    <property type="match status" value="1"/>
</dbReference>
<gene>
    <name evidence="2" type="ORF">HNR28_003322</name>
</gene>
<dbReference type="RefSeq" id="WP_043683913.1">
    <property type="nucleotide sequence ID" value="NZ_JACHIB010000022.1"/>
</dbReference>